<organism evidence="3">
    <name type="scientific">Salvia splendens</name>
    <name type="common">Scarlet sage</name>
    <dbReference type="NCBI Taxonomy" id="180675"/>
    <lineage>
        <taxon>Eukaryota</taxon>
        <taxon>Viridiplantae</taxon>
        <taxon>Streptophyta</taxon>
        <taxon>Embryophyta</taxon>
        <taxon>Tracheophyta</taxon>
        <taxon>Spermatophyta</taxon>
        <taxon>Magnoliopsida</taxon>
        <taxon>eudicotyledons</taxon>
        <taxon>Gunneridae</taxon>
        <taxon>Pentapetalae</taxon>
        <taxon>asterids</taxon>
        <taxon>lamiids</taxon>
        <taxon>Lamiales</taxon>
        <taxon>Lamiaceae</taxon>
        <taxon>Nepetoideae</taxon>
        <taxon>Mentheae</taxon>
        <taxon>Salviinae</taxon>
        <taxon>Salvia</taxon>
        <taxon>Salvia subgen. Calosphace</taxon>
        <taxon>core Calosphace</taxon>
    </lineage>
</organism>
<dbReference type="PANTHER" id="PTHR47926:SF347">
    <property type="entry name" value="PENTATRICOPEPTIDE REPEAT-CONTAINING PROTEIN"/>
    <property type="match status" value="1"/>
</dbReference>
<dbReference type="FunFam" id="1.25.40.10:FF:000090">
    <property type="entry name" value="Pentatricopeptide repeat-containing protein, chloroplastic"/>
    <property type="match status" value="1"/>
</dbReference>
<comment type="caution">
    <text evidence="3">The sequence shown here is derived from an EMBL/GenBank/DDBJ whole genome shotgun (WGS) entry which is preliminary data.</text>
</comment>
<dbReference type="AlphaFoldDB" id="A0A8X8ZL91"/>
<feature type="repeat" description="PPR" evidence="2">
    <location>
        <begin position="316"/>
        <end position="350"/>
    </location>
</feature>
<dbReference type="EMBL" id="PNBA02000010">
    <property type="protein sequence ID" value="KAG6409457.1"/>
    <property type="molecule type" value="Genomic_DNA"/>
</dbReference>
<sequence length="595" mass="67091">MNSTAPAKSLTTLYSKVKHCRNYSSFPSPPSNPRPYHSSLIKSGTIHFPHVANHLLKLYLNHLDFEHARNLFDEIPERDVRTWTLLISALSKSGHHSIALDHFAAMQREGAVAANAFTLSSVLKCCASLCHGLRAGKAVHGWIITNDIDVDVALENAVLDFYAKFRLFSWMERFFESMDERDSTSWNIVMAAKMSEGEAWEALDLFRRVPDKSCASWNTVIDGLLQQGLKGEALELLYQMVELRYPFNGVTFSISLALASSLKNSEMGRQIHGRLVRAGMDQDSFVGISLLDMYCKCREMHRASVVFRRKRGRGDSMVRWSTMIAGCVQNGMTEDAISYFRSMIVEKLKIDLFTLTTILTASADRALLELGQQIHAHTLKLGHGEDVCLCSSLIDMYAKCGKLGSSWSYFRETKTRNVVLWSAMISSYATHGLGNEAIQLFELLRKEGIKPNEVSFLGVLTACSHAGLVDDGCRYFNMMRDACGIRPGVEHFACVIDLLGRAGHLKETKDFIYENKIDHLKEVWKAYLSCCWLHKNVEMANWASEKLLELDPSQPEPYLLSSNTYSANEVWDKAAKVRGLMLEKEVRKLPGQSWI</sequence>
<dbReference type="Pfam" id="PF20431">
    <property type="entry name" value="E_motif"/>
    <property type="match status" value="1"/>
</dbReference>
<dbReference type="InterPro" id="IPR011990">
    <property type="entry name" value="TPR-like_helical_dom_sf"/>
</dbReference>
<name>A0A8X8ZL91_SALSN</name>
<reference evidence="3" key="2">
    <citation type="submission" date="2020-08" db="EMBL/GenBank/DDBJ databases">
        <title>Plant Genome Project.</title>
        <authorList>
            <person name="Zhang R.-G."/>
        </authorList>
    </citation>
    <scope>NUCLEOTIDE SEQUENCE</scope>
    <source>
        <strain evidence="3">Huo1</strain>
        <tissue evidence="3">Leaf</tissue>
    </source>
</reference>
<dbReference type="GO" id="GO:0009451">
    <property type="term" value="P:RNA modification"/>
    <property type="evidence" value="ECO:0007669"/>
    <property type="project" value="InterPro"/>
</dbReference>
<reference evidence="3" key="1">
    <citation type="submission" date="2018-01" db="EMBL/GenBank/DDBJ databases">
        <authorList>
            <person name="Mao J.F."/>
        </authorList>
    </citation>
    <scope>NUCLEOTIDE SEQUENCE</scope>
    <source>
        <strain evidence="3">Huo1</strain>
        <tissue evidence="3">Leaf</tissue>
    </source>
</reference>
<keyword evidence="4" id="KW-1185">Reference proteome</keyword>
<protein>
    <submittedName>
        <fullName evidence="3">Uncharacterized protein</fullName>
    </submittedName>
</protein>
<evidence type="ECO:0000313" key="4">
    <source>
        <dbReference type="Proteomes" id="UP000298416"/>
    </source>
</evidence>
<dbReference type="Gene3D" id="1.25.40.10">
    <property type="entry name" value="Tetratricopeptide repeat domain"/>
    <property type="match status" value="3"/>
</dbReference>
<feature type="repeat" description="PPR" evidence="2">
    <location>
        <begin position="213"/>
        <end position="247"/>
    </location>
</feature>
<evidence type="ECO:0000256" key="1">
    <source>
        <dbReference type="ARBA" id="ARBA00022737"/>
    </source>
</evidence>
<dbReference type="InterPro" id="IPR002885">
    <property type="entry name" value="PPR_rpt"/>
</dbReference>
<evidence type="ECO:0000313" key="3">
    <source>
        <dbReference type="EMBL" id="KAG6409457.1"/>
    </source>
</evidence>
<feature type="repeat" description="PPR" evidence="2">
    <location>
        <begin position="417"/>
        <end position="451"/>
    </location>
</feature>
<dbReference type="PROSITE" id="PS51375">
    <property type="entry name" value="PPR"/>
    <property type="match status" value="4"/>
</dbReference>
<gene>
    <name evidence="3" type="ORF">SASPL_127496</name>
</gene>
<proteinExistence type="predicted"/>
<dbReference type="Pfam" id="PF01535">
    <property type="entry name" value="PPR"/>
    <property type="match status" value="4"/>
</dbReference>
<dbReference type="GO" id="GO:0003723">
    <property type="term" value="F:RNA binding"/>
    <property type="evidence" value="ECO:0007669"/>
    <property type="project" value="InterPro"/>
</dbReference>
<evidence type="ECO:0000256" key="2">
    <source>
        <dbReference type="PROSITE-ProRule" id="PRU00708"/>
    </source>
</evidence>
<dbReference type="InterPro" id="IPR046848">
    <property type="entry name" value="E_motif"/>
</dbReference>
<accession>A0A8X8ZL91</accession>
<dbReference type="InterPro" id="IPR046960">
    <property type="entry name" value="PPR_At4g14850-like_plant"/>
</dbReference>
<dbReference type="Pfam" id="PF13041">
    <property type="entry name" value="PPR_2"/>
    <property type="match status" value="1"/>
</dbReference>
<feature type="repeat" description="PPR" evidence="2">
    <location>
        <begin position="79"/>
        <end position="113"/>
    </location>
</feature>
<dbReference type="NCBIfam" id="TIGR00756">
    <property type="entry name" value="PPR"/>
    <property type="match status" value="3"/>
</dbReference>
<dbReference type="PANTHER" id="PTHR47926">
    <property type="entry name" value="PENTATRICOPEPTIDE REPEAT-CONTAINING PROTEIN"/>
    <property type="match status" value="1"/>
</dbReference>
<dbReference type="Proteomes" id="UP000298416">
    <property type="component" value="Unassembled WGS sequence"/>
</dbReference>
<keyword evidence="1" id="KW-0677">Repeat</keyword>